<protein>
    <submittedName>
        <fullName evidence="1">Nucleotide pyrophosphohydrolase</fullName>
    </submittedName>
</protein>
<dbReference type="Gene3D" id="1.10.287.1080">
    <property type="entry name" value="MazG-like"/>
    <property type="match status" value="1"/>
</dbReference>
<accession>A0ABW3RVE1</accession>
<dbReference type="InterPro" id="IPR052555">
    <property type="entry name" value="dCTP_Pyrophosphatase"/>
</dbReference>
<dbReference type="InterPro" id="IPR025984">
    <property type="entry name" value="DCTPP"/>
</dbReference>
<dbReference type="Proteomes" id="UP001597262">
    <property type="component" value="Unassembled WGS sequence"/>
</dbReference>
<dbReference type="PANTHER" id="PTHR46523:SF1">
    <property type="entry name" value="DCTP PYROPHOSPHATASE 1"/>
    <property type="match status" value="1"/>
</dbReference>
<organism evidence="1 2">
    <name type="scientific">Paenibacillus puldeungensis</name>
    <dbReference type="NCBI Taxonomy" id="696536"/>
    <lineage>
        <taxon>Bacteria</taxon>
        <taxon>Bacillati</taxon>
        <taxon>Bacillota</taxon>
        <taxon>Bacilli</taxon>
        <taxon>Bacillales</taxon>
        <taxon>Paenibacillaceae</taxon>
        <taxon>Paenibacillus</taxon>
    </lineage>
</organism>
<proteinExistence type="predicted"/>
<dbReference type="RefSeq" id="WP_379319052.1">
    <property type="nucleotide sequence ID" value="NZ_JBHTLM010000005.1"/>
</dbReference>
<sequence length="110" mass="12858">MNEELIKELIAFREERNWGQFHNPKDLAISLSLEASELLENFQWKTSEEAVSQKRADIADELADVLIYAIYLAQAMDLDIKDIVRDKMRKNEAKYPVDKAYGKMTKYTEL</sequence>
<reference evidence="2" key="1">
    <citation type="journal article" date="2019" name="Int. J. Syst. Evol. Microbiol.">
        <title>The Global Catalogue of Microorganisms (GCM) 10K type strain sequencing project: providing services to taxonomists for standard genome sequencing and annotation.</title>
        <authorList>
            <consortium name="The Broad Institute Genomics Platform"/>
            <consortium name="The Broad Institute Genome Sequencing Center for Infectious Disease"/>
            <person name="Wu L."/>
            <person name="Ma J."/>
        </authorList>
    </citation>
    <scope>NUCLEOTIDE SEQUENCE [LARGE SCALE GENOMIC DNA]</scope>
    <source>
        <strain evidence="2">CCUG 59189</strain>
    </source>
</reference>
<dbReference type="EMBL" id="JBHTLM010000005">
    <property type="protein sequence ID" value="MFD1176364.1"/>
    <property type="molecule type" value="Genomic_DNA"/>
</dbReference>
<dbReference type="SUPFAM" id="SSF101386">
    <property type="entry name" value="all-alpha NTP pyrophosphatases"/>
    <property type="match status" value="1"/>
</dbReference>
<comment type="caution">
    <text evidence="1">The sequence shown here is derived from an EMBL/GenBank/DDBJ whole genome shotgun (WGS) entry which is preliminary data.</text>
</comment>
<evidence type="ECO:0000313" key="1">
    <source>
        <dbReference type="EMBL" id="MFD1176364.1"/>
    </source>
</evidence>
<keyword evidence="2" id="KW-1185">Reference proteome</keyword>
<dbReference type="Pfam" id="PF12643">
    <property type="entry name" value="MazG-like"/>
    <property type="match status" value="1"/>
</dbReference>
<dbReference type="PANTHER" id="PTHR46523">
    <property type="entry name" value="DCTP PYROPHOSPHATASE 1"/>
    <property type="match status" value="1"/>
</dbReference>
<evidence type="ECO:0000313" key="2">
    <source>
        <dbReference type="Proteomes" id="UP001597262"/>
    </source>
</evidence>
<name>A0ABW3RVE1_9BACL</name>
<gene>
    <name evidence="1" type="ORF">ACFQ3W_08635</name>
</gene>
<dbReference type="CDD" id="cd11537">
    <property type="entry name" value="NTP-PPase_RS21-C6_like"/>
    <property type="match status" value="1"/>
</dbReference>
<dbReference type="PIRSF" id="PIRSF029826">
    <property type="entry name" value="UCP029826_pph"/>
    <property type="match status" value="1"/>
</dbReference>